<dbReference type="GO" id="GO:0003700">
    <property type="term" value="F:DNA-binding transcription factor activity"/>
    <property type="evidence" value="ECO:0007669"/>
    <property type="project" value="InterPro"/>
</dbReference>
<proteinExistence type="predicted"/>
<gene>
    <name evidence="2" type="ORF">SAMN05421823_104362</name>
</gene>
<dbReference type="GO" id="GO:0006352">
    <property type="term" value="P:DNA-templated transcription initiation"/>
    <property type="evidence" value="ECO:0007669"/>
    <property type="project" value="InterPro"/>
</dbReference>
<dbReference type="InterPro" id="IPR013324">
    <property type="entry name" value="RNA_pol_sigma_r3/r4-like"/>
</dbReference>
<dbReference type="STRING" id="1075417.SAMN05421823_104362"/>
<dbReference type="InterPro" id="IPR014284">
    <property type="entry name" value="RNA_pol_sigma-70_dom"/>
</dbReference>
<protein>
    <submittedName>
        <fullName evidence="2">RNA polymerase sigma factor, sigma-70 family</fullName>
    </submittedName>
</protein>
<name>A0A1G9H9A7_9BACT</name>
<feature type="region of interest" description="Disordered" evidence="1">
    <location>
        <begin position="1"/>
        <end position="27"/>
    </location>
</feature>
<dbReference type="InterPro" id="IPR036388">
    <property type="entry name" value="WH-like_DNA-bd_sf"/>
</dbReference>
<dbReference type="Proteomes" id="UP000198510">
    <property type="component" value="Unassembled WGS sequence"/>
</dbReference>
<dbReference type="NCBIfam" id="TIGR02937">
    <property type="entry name" value="sigma70-ECF"/>
    <property type="match status" value="1"/>
</dbReference>
<sequence length="253" mass="29334">MERKQDDFGKFSGATSESSLAHRKHEPQRHDVTALIEAVLPRLRSYLVRRLNMAHATGALSKSDLPAEEILNEVYLQLFERVEPTVTPDALTTWAYQVADHVLEEALHEKRFERKHRIHLDQLALQELASLDEVYTVDAEGTLVMADELDEAASIPRQYDLERILKDEAADQEMERALASYDRSLLHKAIRRELLQLPELERTVFDLFWLEELELSQVAEIRRLTTAETERILAKVTQQLKEKLERRLQASRS</sequence>
<dbReference type="AlphaFoldDB" id="A0A1G9H9A7"/>
<dbReference type="EMBL" id="FNFO01000004">
    <property type="protein sequence ID" value="SDL09546.1"/>
    <property type="molecule type" value="Genomic_DNA"/>
</dbReference>
<dbReference type="Gene3D" id="1.10.10.10">
    <property type="entry name" value="Winged helix-like DNA-binding domain superfamily/Winged helix DNA-binding domain"/>
    <property type="match status" value="1"/>
</dbReference>
<dbReference type="RefSeq" id="WP_089682408.1">
    <property type="nucleotide sequence ID" value="NZ_FNFO01000004.1"/>
</dbReference>
<evidence type="ECO:0000313" key="2">
    <source>
        <dbReference type="EMBL" id="SDL09546.1"/>
    </source>
</evidence>
<organism evidence="2 3">
    <name type="scientific">Catalinimonas alkaloidigena</name>
    <dbReference type="NCBI Taxonomy" id="1075417"/>
    <lineage>
        <taxon>Bacteria</taxon>
        <taxon>Pseudomonadati</taxon>
        <taxon>Bacteroidota</taxon>
        <taxon>Cytophagia</taxon>
        <taxon>Cytophagales</taxon>
        <taxon>Catalimonadaceae</taxon>
        <taxon>Catalinimonas</taxon>
    </lineage>
</organism>
<dbReference type="OrthoDB" id="1226308at2"/>
<evidence type="ECO:0000256" key="1">
    <source>
        <dbReference type="SAM" id="MobiDB-lite"/>
    </source>
</evidence>
<dbReference type="Gene3D" id="1.10.1740.10">
    <property type="match status" value="1"/>
</dbReference>
<evidence type="ECO:0000313" key="3">
    <source>
        <dbReference type="Proteomes" id="UP000198510"/>
    </source>
</evidence>
<dbReference type="SUPFAM" id="SSF88659">
    <property type="entry name" value="Sigma3 and sigma4 domains of RNA polymerase sigma factors"/>
    <property type="match status" value="1"/>
</dbReference>
<accession>A0A1G9H9A7</accession>
<keyword evidence="3" id="KW-1185">Reference proteome</keyword>
<reference evidence="2 3" key="1">
    <citation type="submission" date="2016-10" db="EMBL/GenBank/DDBJ databases">
        <authorList>
            <person name="de Groot N.N."/>
        </authorList>
    </citation>
    <scope>NUCLEOTIDE SEQUENCE [LARGE SCALE GENOMIC DNA]</scope>
    <source>
        <strain evidence="2 3">DSM 25186</strain>
    </source>
</reference>
<dbReference type="SUPFAM" id="SSF88946">
    <property type="entry name" value="Sigma2 domain of RNA polymerase sigma factors"/>
    <property type="match status" value="1"/>
</dbReference>
<dbReference type="InterPro" id="IPR013325">
    <property type="entry name" value="RNA_pol_sigma_r2"/>
</dbReference>